<organism evidence="1 2">
    <name type="scientific">Ambrosiozyma monospora</name>
    <name type="common">Yeast</name>
    <name type="synonym">Endomycopsis monosporus</name>
    <dbReference type="NCBI Taxonomy" id="43982"/>
    <lineage>
        <taxon>Eukaryota</taxon>
        <taxon>Fungi</taxon>
        <taxon>Dikarya</taxon>
        <taxon>Ascomycota</taxon>
        <taxon>Saccharomycotina</taxon>
        <taxon>Pichiomycetes</taxon>
        <taxon>Pichiales</taxon>
        <taxon>Pichiaceae</taxon>
        <taxon>Ambrosiozyma</taxon>
    </lineage>
</organism>
<evidence type="ECO:0000313" key="1">
    <source>
        <dbReference type="EMBL" id="GMG54585.1"/>
    </source>
</evidence>
<name>A0A9W6Z6H9_AMBMO</name>
<keyword evidence="2" id="KW-1185">Reference proteome</keyword>
<evidence type="ECO:0000313" key="2">
    <source>
        <dbReference type="Proteomes" id="UP001165063"/>
    </source>
</evidence>
<comment type="caution">
    <text evidence="1">The sequence shown here is derived from an EMBL/GenBank/DDBJ whole genome shotgun (WGS) entry which is preliminary data.</text>
</comment>
<dbReference type="EMBL" id="BSXU01005559">
    <property type="protein sequence ID" value="GMG54585.1"/>
    <property type="molecule type" value="Genomic_DNA"/>
</dbReference>
<dbReference type="Proteomes" id="UP001165063">
    <property type="component" value="Unassembled WGS sequence"/>
</dbReference>
<protein>
    <submittedName>
        <fullName evidence="1">Unnamed protein product</fullName>
    </submittedName>
</protein>
<reference evidence="1" key="1">
    <citation type="submission" date="2023-04" db="EMBL/GenBank/DDBJ databases">
        <title>Ambrosiozyma monospora NBRC 1965.</title>
        <authorList>
            <person name="Ichikawa N."/>
            <person name="Sato H."/>
            <person name="Tonouchi N."/>
        </authorList>
    </citation>
    <scope>NUCLEOTIDE SEQUENCE</scope>
    <source>
        <strain evidence="1">NBRC 1965</strain>
    </source>
</reference>
<dbReference type="AlphaFoldDB" id="A0A9W6Z6H9"/>
<gene>
    <name evidence="1" type="ORF">Amon01_000746100</name>
</gene>
<sequence>MKDGNGNPLIKTEKDFFFTLLSDGVNVMSKTHMSVEPFCIVIHNLPPELRYVSKFVHVAMTIPTCSDKQYFRTFLHPLVESLKKLSDDGFIVKFDDKEEHIYGHLYNISGDMPANAKLAAHTSVNSSHPCFCCPIERIFLKGVSYRKMGIYHLLASEYDPTLDFTVEDYIEAYCHIEDNLVGIESQSAFTELVSISQPTCFVPELMHICFENIVRKMGIFLFNLVGAGNNSNLTYLRMIFLKIFSNCNDSSKEKFLTIHHEGAYAKAEDLKLFMQNFYLVYLFRFGDVEIIKDCFRDGGDYYVHGGLNCPRSTRSNRVHESFEGLRRTAFLSITECSFILQLFILLNYPEDELPFLKTWVLEYSKKLEALKSEVQIGNKVFIMLTFPFHMMIHIPDFMEQFGPLRAFWSFCMERACRTVKFLSNANFSRIQSISIKSMMKTFFESLQISSMDYVPFGMKTSNFRKGYKAPPTVFNAAKEGARYGGKRLKKNEVDHSKYTLKRVTCLKLKGGDFTDKTTLCYINTDKGRIYAWVRGMFHYEHFPTVDENVFKDVTILSYVELPPPEIINETFETGGMKITVKAMHFYYQSVLDAADGSSQAKAINITQDPNVVHPLEIFNLGCHDSTSTDAMWKVYDQRPQFSDIVVSHESMAESH</sequence>
<accession>A0A9W6Z6H9</accession>
<dbReference type="OrthoDB" id="5409723at2759"/>
<proteinExistence type="predicted"/>